<organism evidence="4 5">
    <name type="scientific">Caulobacter ginsengisoli</name>
    <dbReference type="NCBI Taxonomy" id="400775"/>
    <lineage>
        <taxon>Bacteria</taxon>
        <taxon>Pseudomonadati</taxon>
        <taxon>Pseudomonadota</taxon>
        <taxon>Alphaproteobacteria</taxon>
        <taxon>Caulobacterales</taxon>
        <taxon>Caulobacteraceae</taxon>
        <taxon>Caulobacter</taxon>
    </lineage>
</organism>
<comment type="similarity">
    <text evidence="2">Belongs to the UPP synthase family.</text>
</comment>
<comment type="function">
    <text evidence="2">Catalyzes the condensation of isopentenyl diphosphate (IPP) with allylic pyrophosphates generating different type of terpenoids.</text>
</comment>
<feature type="binding site" evidence="2">
    <location>
        <position position="201"/>
    </location>
    <ligand>
        <name>substrate</name>
    </ligand>
</feature>
<proteinExistence type="inferred from homology"/>
<feature type="active site" description="Proton acceptor" evidence="2">
    <location>
        <position position="81"/>
    </location>
</feature>
<feature type="active site" evidence="2">
    <location>
        <position position="33"/>
    </location>
</feature>
<dbReference type="GO" id="GO:0008834">
    <property type="term" value="F:ditrans,polycis-undecaprenyl-diphosphate synthase [(2E,6E)-farnesyl-diphosphate specific] activity"/>
    <property type="evidence" value="ECO:0007669"/>
    <property type="project" value="UniProtKB-EC"/>
</dbReference>
<dbReference type="HAMAP" id="MF_01139">
    <property type="entry name" value="ISPT"/>
    <property type="match status" value="1"/>
</dbReference>
<comment type="subunit">
    <text evidence="2">Homodimer.</text>
</comment>
<feature type="binding site" evidence="2">
    <location>
        <position position="50"/>
    </location>
    <ligand>
        <name>substrate</name>
    </ligand>
</feature>
<sequence>MTPADGQHRRGEKSAPGAPQERQAGLHVAIIMDGNGRWAKRRGLPRTFGHREGVKALKRTVEGAPKLGVTQLTVFGFSTENWRRPVAEVSELMDLLKAYVQSDLDRLAREGVKVRILGRRTGLRPDILEIIENAERRTAANEKFVLQVAFNYGGRADIADAARRLAEEVAAGTLDPATIDEAAFAARLSSAEAPEPDLIVRTSGERRMSNFLLWECAYAELIFQDVLWPDYGPEQLKAAIAEFQSRERRFGGAAADDVLAAG</sequence>
<feature type="region of interest" description="Disordered" evidence="3">
    <location>
        <begin position="1"/>
        <end position="23"/>
    </location>
</feature>
<keyword evidence="2" id="KW-0479">Metal-binding</keyword>
<dbReference type="Proteomes" id="UP001228905">
    <property type="component" value="Unassembled WGS sequence"/>
</dbReference>
<reference evidence="4 5" key="1">
    <citation type="submission" date="2023-07" db="EMBL/GenBank/DDBJ databases">
        <title>Genomic Encyclopedia of Type Strains, Phase IV (KMG-IV): sequencing the most valuable type-strain genomes for metagenomic binning, comparative biology and taxonomic classification.</title>
        <authorList>
            <person name="Goeker M."/>
        </authorList>
    </citation>
    <scope>NUCLEOTIDE SEQUENCE [LARGE SCALE GENOMIC DNA]</scope>
    <source>
        <strain evidence="4 5">DSM 18695</strain>
    </source>
</reference>
<feature type="binding site" evidence="2">
    <location>
        <begin position="78"/>
        <end position="80"/>
    </location>
    <ligand>
        <name>substrate</name>
    </ligand>
</feature>
<accession>A0ABU0INN3</accession>
<comment type="cofactor">
    <cofactor evidence="2">
        <name>Mg(2+)</name>
        <dbReference type="ChEBI" id="CHEBI:18420"/>
    </cofactor>
    <text evidence="2">Binds 2 magnesium ions per subunit.</text>
</comment>
<protein>
    <recommendedName>
        <fullName evidence="2">Isoprenyl transferase</fullName>
        <ecNumber evidence="2">2.5.1.-</ecNumber>
    </recommendedName>
</protein>
<feature type="binding site" evidence="2">
    <location>
        <position position="82"/>
    </location>
    <ligand>
        <name>substrate</name>
    </ligand>
</feature>
<evidence type="ECO:0000256" key="1">
    <source>
        <dbReference type="ARBA" id="ARBA00022679"/>
    </source>
</evidence>
<evidence type="ECO:0000256" key="3">
    <source>
        <dbReference type="SAM" id="MobiDB-lite"/>
    </source>
</evidence>
<feature type="binding site" evidence="2">
    <location>
        <position position="38"/>
    </location>
    <ligand>
        <name>substrate</name>
    </ligand>
</feature>
<keyword evidence="5" id="KW-1185">Reference proteome</keyword>
<dbReference type="CDD" id="cd00475">
    <property type="entry name" value="Cis_IPPS"/>
    <property type="match status" value="1"/>
</dbReference>
<feature type="binding site" evidence="2">
    <location>
        <position position="33"/>
    </location>
    <ligand>
        <name>Mg(2+)</name>
        <dbReference type="ChEBI" id="CHEBI:18420"/>
    </ligand>
</feature>
<evidence type="ECO:0000313" key="4">
    <source>
        <dbReference type="EMBL" id="MDQ0463021.1"/>
    </source>
</evidence>
<keyword evidence="2" id="KW-0460">Magnesium</keyword>
<dbReference type="Pfam" id="PF01255">
    <property type="entry name" value="Prenyltransf"/>
    <property type="match status" value="1"/>
</dbReference>
<dbReference type="SUPFAM" id="SSF64005">
    <property type="entry name" value="Undecaprenyl diphosphate synthase"/>
    <property type="match status" value="1"/>
</dbReference>
<feature type="compositionally biased region" description="Basic and acidic residues" evidence="3">
    <location>
        <begin position="1"/>
        <end position="13"/>
    </location>
</feature>
<dbReference type="PROSITE" id="PS01066">
    <property type="entry name" value="UPP_SYNTHASE"/>
    <property type="match status" value="1"/>
</dbReference>
<feature type="binding site" evidence="2">
    <location>
        <position position="84"/>
    </location>
    <ligand>
        <name>substrate</name>
    </ligand>
</feature>
<gene>
    <name evidence="4" type="ORF">QO010_000769</name>
</gene>
<keyword evidence="1 2" id="KW-0808">Transferase</keyword>
<name>A0ABU0INN3_9CAUL</name>
<feature type="binding site" evidence="2">
    <location>
        <begin position="34"/>
        <end position="37"/>
    </location>
    <ligand>
        <name>substrate</name>
    </ligand>
</feature>
<dbReference type="PANTHER" id="PTHR10291">
    <property type="entry name" value="DEHYDRODOLICHYL DIPHOSPHATE SYNTHASE FAMILY MEMBER"/>
    <property type="match status" value="1"/>
</dbReference>
<comment type="caution">
    <text evidence="4">The sequence shown here is derived from an EMBL/GenBank/DDBJ whole genome shotgun (WGS) entry which is preliminary data.</text>
</comment>
<dbReference type="RefSeq" id="WP_307346197.1">
    <property type="nucleotide sequence ID" value="NZ_JAUSVS010000001.1"/>
</dbReference>
<feature type="binding site" evidence="2">
    <location>
        <position position="46"/>
    </location>
    <ligand>
        <name>substrate</name>
    </ligand>
</feature>
<dbReference type="NCBIfam" id="TIGR00055">
    <property type="entry name" value="uppS"/>
    <property type="match status" value="1"/>
</dbReference>
<feature type="binding site" evidence="2">
    <location>
        <begin position="207"/>
        <end position="209"/>
    </location>
    <ligand>
        <name>substrate</name>
    </ligand>
</feature>
<feature type="binding site" evidence="2">
    <location>
        <position position="220"/>
    </location>
    <ligand>
        <name>Mg(2+)</name>
        <dbReference type="ChEBI" id="CHEBI:18420"/>
    </ligand>
</feature>
<dbReference type="EMBL" id="JAUSVS010000001">
    <property type="protein sequence ID" value="MDQ0463021.1"/>
    <property type="molecule type" value="Genomic_DNA"/>
</dbReference>
<evidence type="ECO:0000313" key="5">
    <source>
        <dbReference type="Proteomes" id="UP001228905"/>
    </source>
</evidence>
<dbReference type="EC" id="2.5.1.-" evidence="2"/>
<evidence type="ECO:0000256" key="2">
    <source>
        <dbReference type="HAMAP-Rule" id="MF_01139"/>
    </source>
</evidence>
<dbReference type="Gene3D" id="3.40.1180.10">
    <property type="entry name" value="Decaprenyl diphosphate synthase-like"/>
    <property type="match status" value="1"/>
</dbReference>
<dbReference type="InterPro" id="IPR036424">
    <property type="entry name" value="UPP_synth-like_sf"/>
</dbReference>
<dbReference type="PANTHER" id="PTHR10291:SF0">
    <property type="entry name" value="DEHYDRODOLICHYL DIPHOSPHATE SYNTHASE 2"/>
    <property type="match status" value="1"/>
</dbReference>
<dbReference type="InterPro" id="IPR001441">
    <property type="entry name" value="UPP_synth-like"/>
</dbReference>
<dbReference type="InterPro" id="IPR018520">
    <property type="entry name" value="UPP_synth-like_CS"/>
</dbReference>